<dbReference type="GO" id="GO:0006974">
    <property type="term" value="P:DNA damage response"/>
    <property type="evidence" value="ECO:0000318"/>
    <property type="project" value="GO_Central"/>
</dbReference>
<dbReference type="GO" id="GO:0061501">
    <property type="term" value="F:2',3'-cyclic GMP-AMP synthase activity"/>
    <property type="evidence" value="ECO:0000318"/>
    <property type="project" value="GO_Central"/>
</dbReference>
<dbReference type="InterPro" id="IPR024810">
    <property type="entry name" value="MAB21L/cGLR"/>
</dbReference>
<protein>
    <submittedName>
        <fullName evidence="6">Cyclic GMP-AMP synthase isoform X1</fullName>
    </submittedName>
</protein>
<dbReference type="GO" id="GO:0032481">
    <property type="term" value="P:positive regulation of type I interferon production"/>
    <property type="evidence" value="ECO:0000318"/>
    <property type="project" value="GO_Central"/>
</dbReference>
<accession>A0A8J1KQP3</accession>
<dbReference type="GO" id="GO:0002218">
    <property type="term" value="P:activation of innate immune response"/>
    <property type="evidence" value="ECO:0000318"/>
    <property type="project" value="GO_Central"/>
</dbReference>
<keyword evidence="5" id="KW-1185">Reference proteome</keyword>
<dbReference type="PANTHER" id="PTHR10656:SF35">
    <property type="entry name" value="CYCLIC GMP-AMP SYNTHASE"/>
    <property type="match status" value="1"/>
</dbReference>
<feature type="domain" description="Mab-21-like HhH/H2TH-like" evidence="4">
    <location>
        <begin position="549"/>
        <end position="635"/>
    </location>
</feature>
<dbReference type="Gene3D" id="1.10.1410.40">
    <property type="match status" value="1"/>
</dbReference>
<feature type="region of interest" description="Disordered" evidence="2">
    <location>
        <begin position="1"/>
        <end position="78"/>
    </location>
</feature>
<dbReference type="CTD" id="108704160"/>
<feature type="region of interest" description="Disordered" evidence="2">
    <location>
        <begin position="102"/>
        <end position="156"/>
    </location>
</feature>
<gene>
    <name evidence="6" type="primary">mb21d1.L</name>
</gene>
<dbReference type="GeneID" id="108704160"/>
<dbReference type="GO" id="GO:0071360">
    <property type="term" value="P:cellular response to exogenous dsRNA"/>
    <property type="evidence" value="ECO:0000318"/>
    <property type="project" value="GO_Central"/>
</dbReference>
<dbReference type="GO" id="GO:0038001">
    <property type="term" value="P:paracrine signaling"/>
    <property type="evidence" value="ECO:0000318"/>
    <property type="project" value="GO_Central"/>
</dbReference>
<feature type="domain" description="Mab-21-like nucleotidyltransferase" evidence="3">
    <location>
        <begin position="329"/>
        <end position="532"/>
    </location>
</feature>
<dbReference type="GO" id="GO:0005634">
    <property type="term" value="C:nucleus"/>
    <property type="evidence" value="ECO:0000318"/>
    <property type="project" value="GO_Central"/>
</dbReference>
<sequence length="663" mass="72973">MSINSTPDKAGAGTMKQILKDTEGVRRLKATDKTKKTTEDRKDGAKKEANKKPGEISEKTSAGSRINGVSDKGVSTAGNAIICERNNGALNNVNEESVSAVRKAATGAESKALHKEPVNKGRKAKGNGEENKAGREPVNKAKKAAAGRGNRALDKADVGPGAVRKVVGEAAAGRGNRALDKADIGLGAVRKVLGEAAAGRGNRALDKADVRPVGAGRKAFLGEENKVLDKADVKPVRKGRKAKPDGGKKALDEANVEPVNMAREVERGNLAPTKLTKHLKHAVDTLKLRLCEISAAAEKVNKLVNDIIIPVLCKDPAFEGTEILKTGSYYEKVKISKPNEFDIMLKKPCEGLRITESNVSGGYYTLNINRKPKHPLTKYVENGNISGQKLLNRLRELIKSELNKLVFICCLCLSASLCLVETPNDEKSMMAVGSTWTGMDITVERKNPTSPAVTILIGNHPKISVDLVLALEVKGSWPPSTSEGMKIETWLGAKVKRDYKFEPMIFVAKQLKNTEEVLWRISFSHIEKEILMNHGNAKTCCEIEGDKCCRKQCLKLMKYLLEQLKSKGSRNMTHFCSYHAKTALLHSCTLYPKDNDWRPEDLAECFGRYIKYFITCLKTANLPNFFIPSLNLFSEDFIPINCLNYLRTKLEEQMRQDYPLVDQ</sequence>
<evidence type="ECO:0000259" key="3">
    <source>
        <dbReference type="Pfam" id="PF03281"/>
    </source>
</evidence>
<feature type="compositionally biased region" description="Basic and acidic residues" evidence="2">
    <location>
        <begin position="126"/>
        <end position="139"/>
    </location>
</feature>
<dbReference type="Gene3D" id="3.30.460.90">
    <property type="match status" value="1"/>
</dbReference>
<organism evidence="5 6">
    <name type="scientific">Xenopus laevis</name>
    <name type="common">African clawed frog</name>
    <dbReference type="NCBI Taxonomy" id="8355"/>
    <lineage>
        <taxon>Eukaryota</taxon>
        <taxon>Metazoa</taxon>
        <taxon>Chordata</taxon>
        <taxon>Craniata</taxon>
        <taxon>Vertebrata</taxon>
        <taxon>Euteleostomi</taxon>
        <taxon>Amphibia</taxon>
        <taxon>Batrachia</taxon>
        <taxon>Anura</taxon>
        <taxon>Pipoidea</taxon>
        <taxon>Pipidae</taxon>
        <taxon>Xenopodinae</taxon>
        <taxon>Xenopus</taxon>
        <taxon>Xenopus</taxon>
    </lineage>
</organism>
<evidence type="ECO:0000313" key="6">
    <source>
        <dbReference type="RefSeq" id="XP_041419063.1"/>
    </source>
</evidence>
<evidence type="ECO:0000256" key="2">
    <source>
        <dbReference type="SAM" id="MobiDB-lite"/>
    </source>
</evidence>
<dbReference type="PANTHER" id="PTHR10656">
    <property type="entry name" value="CELL FATE DETERMINING PROTEIN MAB21-RELATED"/>
    <property type="match status" value="1"/>
</dbReference>
<dbReference type="InterPro" id="IPR046906">
    <property type="entry name" value="Mab-21_HhH/H2TH-like"/>
</dbReference>
<reference evidence="6" key="1">
    <citation type="submission" date="2025-08" db="UniProtKB">
        <authorList>
            <consortium name="RefSeq"/>
        </authorList>
    </citation>
    <scope>IDENTIFICATION</scope>
    <source>
        <strain evidence="6">J_2021</strain>
        <tissue evidence="6">Erythrocytes</tissue>
    </source>
</reference>
<dbReference type="GO" id="GO:0005829">
    <property type="term" value="C:cytosol"/>
    <property type="evidence" value="ECO:0000318"/>
    <property type="project" value="GO_Central"/>
</dbReference>
<dbReference type="GO" id="GO:0035861">
    <property type="term" value="C:site of double-strand break"/>
    <property type="evidence" value="ECO:0000318"/>
    <property type="project" value="GO_Central"/>
</dbReference>
<dbReference type="InterPro" id="IPR046903">
    <property type="entry name" value="Mab-21-like_nuc_Trfase"/>
</dbReference>
<dbReference type="GO" id="GO:0003682">
    <property type="term" value="F:chromatin binding"/>
    <property type="evidence" value="ECO:0000318"/>
    <property type="project" value="GO_Central"/>
</dbReference>
<dbReference type="Proteomes" id="UP000186698">
    <property type="component" value="Chromosome 5L"/>
</dbReference>
<proteinExistence type="inferred from homology"/>
<evidence type="ECO:0000313" key="5">
    <source>
        <dbReference type="Proteomes" id="UP000186698"/>
    </source>
</evidence>
<dbReference type="AlphaFoldDB" id="A0A8J1KQP3"/>
<comment type="similarity">
    <text evidence="1">Belongs to the mab-21 family.</text>
</comment>
<dbReference type="RefSeq" id="XP_041419063.1">
    <property type="nucleotide sequence ID" value="XM_041563129.1"/>
</dbReference>
<dbReference type="Pfam" id="PF20266">
    <property type="entry name" value="Mab-21_C"/>
    <property type="match status" value="1"/>
</dbReference>
<dbReference type="OrthoDB" id="6054650at2759"/>
<dbReference type="GO" id="GO:0002230">
    <property type="term" value="P:positive regulation of defense response to virus by host"/>
    <property type="evidence" value="ECO:0000318"/>
    <property type="project" value="GO_Central"/>
</dbReference>
<evidence type="ECO:0000259" key="4">
    <source>
        <dbReference type="Pfam" id="PF20266"/>
    </source>
</evidence>
<dbReference type="GO" id="GO:0003690">
    <property type="term" value="F:double-stranded DNA binding"/>
    <property type="evidence" value="ECO:0000318"/>
    <property type="project" value="GO_Central"/>
</dbReference>
<dbReference type="FunFam" id="1.10.1410.40:FF:000007">
    <property type="entry name" value="Cyclic GMP-AMP synthase"/>
    <property type="match status" value="1"/>
</dbReference>
<name>A0A8J1KQP3_XENLA</name>
<feature type="compositionally biased region" description="Basic and acidic residues" evidence="2">
    <location>
        <begin position="18"/>
        <end position="58"/>
    </location>
</feature>
<evidence type="ECO:0000256" key="1">
    <source>
        <dbReference type="ARBA" id="ARBA00008307"/>
    </source>
</evidence>
<dbReference type="Pfam" id="PF03281">
    <property type="entry name" value="Mab-21"/>
    <property type="match status" value="1"/>
</dbReference>
<dbReference type="GO" id="GO:2000042">
    <property type="term" value="P:negative regulation of double-strand break repair via homologous recombination"/>
    <property type="evidence" value="ECO:0000318"/>
    <property type="project" value="GO_Central"/>
</dbReference>
<dbReference type="SMART" id="SM01265">
    <property type="entry name" value="Mab-21"/>
    <property type="match status" value="1"/>
</dbReference>